<evidence type="ECO:0000259" key="2">
    <source>
        <dbReference type="Pfam" id="PF07835"/>
    </source>
</evidence>
<reference evidence="3 4" key="1">
    <citation type="submission" date="2021-05" db="EMBL/GenBank/DDBJ databases">
        <title>Roseococcus sp. XZZS9, whole genome shotgun sequencing project.</title>
        <authorList>
            <person name="Zhao G."/>
            <person name="Shen L."/>
        </authorList>
    </citation>
    <scope>NUCLEOTIDE SEQUENCE [LARGE SCALE GENOMIC DNA]</scope>
    <source>
        <strain evidence="3 4">XZZS9</strain>
    </source>
</reference>
<comment type="caution">
    <text evidence="3">The sequence shown here is derived from an EMBL/GenBank/DDBJ whole genome shotgun (WGS) entry which is preliminary data.</text>
</comment>
<accession>A0ABS5QJR5</accession>
<sequence>MAEQQMHIDMVEVKAEDIIANRRSMYESFLKASTWAVGAVIVLLVLIYLFFG</sequence>
<proteinExistence type="predicted"/>
<feature type="domain" description="Cytochrome c oxidase subunit IV bacterial aa3 type" evidence="2">
    <location>
        <begin position="19"/>
        <end position="51"/>
    </location>
</feature>
<keyword evidence="1" id="KW-1133">Transmembrane helix</keyword>
<dbReference type="InterPro" id="IPR012422">
    <property type="entry name" value="Cyt_c_oxidase_su4_bac-aa3"/>
</dbReference>
<organism evidence="3 4">
    <name type="scientific">Roseococcus pinisoli</name>
    <dbReference type="NCBI Taxonomy" id="2835040"/>
    <lineage>
        <taxon>Bacteria</taxon>
        <taxon>Pseudomonadati</taxon>
        <taxon>Pseudomonadota</taxon>
        <taxon>Alphaproteobacteria</taxon>
        <taxon>Acetobacterales</taxon>
        <taxon>Roseomonadaceae</taxon>
        <taxon>Roseococcus</taxon>
    </lineage>
</organism>
<dbReference type="Pfam" id="PF07835">
    <property type="entry name" value="COX4_pro_2"/>
    <property type="match status" value="1"/>
</dbReference>
<dbReference type="EMBL" id="JAHCDA010000004">
    <property type="protein sequence ID" value="MBS7813187.1"/>
    <property type="molecule type" value="Genomic_DNA"/>
</dbReference>
<feature type="transmembrane region" description="Helical" evidence="1">
    <location>
        <begin position="32"/>
        <end position="51"/>
    </location>
</feature>
<evidence type="ECO:0000313" key="3">
    <source>
        <dbReference type="EMBL" id="MBS7813187.1"/>
    </source>
</evidence>
<gene>
    <name evidence="3" type="ORF">KHU32_19735</name>
</gene>
<keyword evidence="1" id="KW-0472">Membrane</keyword>
<dbReference type="Gene3D" id="1.20.5.160">
    <property type="entry name" value="Bacterial aa3 type cytochrome c oxidase subunit IV"/>
    <property type="match status" value="1"/>
</dbReference>
<keyword evidence="4" id="KW-1185">Reference proteome</keyword>
<evidence type="ECO:0000313" key="4">
    <source>
        <dbReference type="Proteomes" id="UP000766336"/>
    </source>
</evidence>
<evidence type="ECO:0000256" key="1">
    <source>
        <dbReference type="SAM" id="Phobius"/>
    </source>
</evidence>
<dbReference type="Proteomes" id="UP000766336">
    <property type="component" value="Unassembled WGS sequence"/>
</dbReference>
<name>A0ABS5QJR5_9PROT</name>
<protein>
    <submittedName>
        <fullName evidence="3">Aa3-type cytochrome c oxidase subunit IV</fullName>
    </submittedName>
</protein>
<dbReference type="RefSeq" id="WP_213671883.1">
    <property type="nucleotide sequence ID" value="NZ_JAHCDA010000004.1"/>
</dbReference>
<dbReference type="InterPro" id="IPR036596">
    <property type="entry name" value="Cyt-C_aa3_sf"/>
</dbReference>
<keyword evidence="1" id="KW-0812">Transmembrane</keyword>